<sequence length="560" mass="63760">MHNSAEPPRLLFLIDDKTLSQQRLRRQPHDACGAHQAFALPTRSAADRYVKAYFEFVHPIFPILHRPSFYQRYHRIWTGETDDEGNHDHTALESSIFLSTTHMTFALGCLYCDAHTPEGRNGLANQFYESARKVFSFDALDSISFEGIQLLLLQAVYLQSTAYANRCWNIVGMAIRGAQSIGLHVDSADSARTDQLRREMRRRVWHVCIIFDRLLALVFNRPVMIESTRDCPLPQAIDDEYLLSTAEGCQPVGQESRMLLFIYSIKLWNILHDVLSTFYSGKQSTCFVGRVEVHGWSPSWLNDLFQLEQSLEELEDSLPERLKLSTLQRPDAQLEDWVRLQIYVFQSRLLYIRALLLRPVLLVVSHHCRELNIPNSSRTLSLQIDVMLRICAHCIATVTTLVDLKYSGLRDSYSGPPWNTVHYIFVAAIAIAAAQLCPIADPSFQRSALKEVWDQCVVILEHYQPQVEAASTALHILSILGKRIESLQETLDTGANDLGTRPREPQKSTSFQGPTLTNDSIQEGGYLLSTPKAQESVDEPFGDAWLSMEMTNLDWFDIEL</sequence>
<organism evidence="7 8">
    <name type="scientific">Phialophora macrospora</name>
    <dbReference type="NCBI Taxonomy" id="1851006"/>
    <lineage>
        <taxon>Eukaryota</taxon>
        <taxon>Fungi</taxon>
        <taxon>Dikarya</taxon>
        <taxon>Ascomycota</taxon>
        <taxon>Pezizomycotina</taxon>
        <taxon>Eurotiomycetes</taxon>
        <taxon>Chaetothyriomycetidae</taxon>
        <taxon>Chaetothyriales</taxon>
        <taxon>Herpotrichiellaceae</taxon>
        <taxon>Phialophora</taxon>
    </lineage>
</organism>
<keyword evidence="2" id="KW-0238">DNA-binding</keyword>
<protein>
    <recommendedName>
        <fullName evidence="6">Xylanolytic transcriptional activator regulatory domain-containing protein</fullName>
    </recommendedName>
</protein>
<evidence type="ECO:0000256" key="4">
    <source>
        <dbReference type="ARBA" id="ARBA00023242"/>
    </source>
</evidence>
<dbReference type="Pfam" id="PF04082">
    <property type="entry name" value="Fungal_trans"/>
    <property type="match status" value="1"/>
</dbReference>
<dbReference type="GO" id="GO:0006351">
    <property type="term" value="P:DNA-templated transcription"/>
    <property type="evidence" value="ECO:0007669"/>
    <property type="project" value="InterPro"/>
</dbReference>
<dbReference type="STRING" id="5601.A0A0D2E753"/>
<evidence type="ECO:0000313" key="7">
    <source>
        <dbReference type="EMBL" id="KIW70142.1"/>
    </source>
</evidence>
<keyword evidence="8" id="KW-1185">Reference proteome</keyword>
<dbReference type="InterPro" id="IPR051127">
    <property type="entry name" value="Fungal_SecMet_Regulators"/>
</dbReference>
<keyword evidence="3" id="KW-0804">Transcription</keyword>
<feature type="compositionally biased region" description="Polar residues" evidence="5">
    <location>
        <begin position="507"/>
        <end position="519"/>
    </location>
</feature>
<name>A0A0D2E753_9EURO</name>
<dbReference type="PANTHER" id="PTHR47424">
    <property type="entry name" value="REGULATORY PROTEIN GAL4"/>
    <property type="match status" value="1"/>
</dbReference>
<gene>
    <name evidence="7" type="ORF">PV04_02442</name>
</gene>
<keyword evidence="4" id="KW-0539">Nucleus</keyword>
<proteinExistence type="predicted"/>
<feature type="region of interest" description="Disordered" evidence="5">
    <location>
        <begin position="493"/>
        <end position="519"/>
    </location>
</feature>
<feature type="domain" description="Xylanolytic transcriptional activator regulatory" evidence="6">
    <location>
        <begin position="167"/>
        <end position="240"/>
    </location>
</feature>
<dbReference type="EMBL" id="KN846957">
    <property type="protein sequence ID" value="KIW70142.1"/>
    <property type="molecule type" value="Genomic_DNA"/>
</dbReference>
<reference evidence="7 8" key="1">
    <citation type="submission" date="2015-01" db="EMBL/GenBank/DDBJ databases">
        <title>The Genome Sequence of Capronia semiimmersa CBS27337.</title>
        <authorList>
            <consortium name="The Broad Institute Genomics Platform"/>
            <person name="Cuomo C."/>
            <person name="de Hoog S."/>
            <person name="Gorbushina A."/>
            <person name="Stielow B."/>
            <person name="Teixiera M."/>
            <person name="Abouelleil A."/>
            <person name="Chapman S.B."/>
            <person name="Priest M."/>
            <person name="Young S.K."/>
            <person name="Wortman J."/>
            <person name="Nusbaum C."/>
            <person name="Birren B."/>
        </authorList>
    </citation>
    <scope>NUCLEOTIDE SEQUENCE [LARGE SCALE GENOMIC DNA]</scope>
    <source>
        <strain evidence="7 8">CBS 27337</strain>
    </source>
</reference>
<evidence type="ECO:0000313" key="8">
    <source>
        <dbReference type="Proteomes" id="UP000054266"/>
    </source>
</evidence>
<dbReference type="Proteomes" id="UP000054266">
    <property type="component" value="Unassembled WGS sequence"/>
</dbReference>
<dbReference type="GO" id="GO:0000981">
    <property type="term" value="F:DNA-binding transcription factor activity, RNA polymerase II-specific"/>
    <property type="evidence" value="ECO:0007669"/>
    <property type="project" value="TreeGrafter"/>
</dbReference>
<evidence type="ECO:0000256" key="5">
    <source>
        <dbReference type="SAM" id="MobiDB-lite"/>
    </source>
</evidence>
<dbReference type="CDD" id="cd12148">
    <property type="entry name" value="fungal_TF_MHR"/>
    <property type="match status" value="1"/>
</dbReference>
<evidence type="ECO:0000256" key="3">
    <source>
        <dbReference type="ARBA" id="ARBA00023163"/>
    </source>
</evidence>
<dbReference type="AlphaFoldDB" id="A0A0D2E753"/>
<dbReference type="GO" id="GO:0008270">
    <property type="term" value="F:zinc ion binding"/>
    <property type="evidence" value="ECO:0007669"/>
    <property type="project" value="InterPro"/>
</dbReference>
<dbReference type="GO" id="GO:0000435">
    <property type="term" value="P:positive regulation of transcription from RNA polymerase II promoter by galactose"/>
    <property type="evidence" value="ECO:0007669"/>
    <property type="project" value="TreeGrafter"/>
</dbReference>
<evidence type="ECO:0000256" key="2">
    <source>
        <dbReference type="ARBA" id="ARBA00023125"/>
    </source>
</evidence>
<evidence type="ECO:0000256" key="1">
    <source>
        <dbReference type="ARBA" id="ARBA00023015"/>
    </source>
</evidence>
<dbReference type="GO" id="GO:0005634">
    <property type="term" value="C:nucleus"/>
    <property type="evidence" value="ECO:0007669"/>
    <property type="project" value="TreeGrafter"/>
</dbReference>
<accession>A0A0D2E753</accession>
<dbReference type="HOGENOM" id="CLU_008511_2_3_1"/>
<dbReference type="SMART" id="SM00906">
    <property type="entry name" value="Fungal_trans"/>
    <property type="match status" value="1"/>
</dbReference>
<dbReference type="GO" id="GO:0000978">
    <property type="term" value="F:RNA polymerase II cis-regulatory region sequence-specific DNA binding"/>
    <property type="evidence" value="ECO:0007669"/>
    <property type="project" value="TreeGrafter"/>
</dbReference>
<evidence type="ECO:0000259" key="6">
    <source>
        <dbReference type="SMART" id="SM00906"/>
    </source>
</evidence>
<keyword evidence="1" id="KW-0805">Transcription regulation</keyword>
<dbReference type="PANTHER" id="PTHR47424:SF3">
    <property type="entry name" value="REGULATORY PROTEIN GAL4"/>
    <property type="match status" value="1"/>
</dbReference>
<dbReference type="InterPro" id="IPR007219">
    <property type="entry name" value="XnlR_reg_dom"/>
</dbReference>